<dbReference type="InterPro" id="IPR049191">
    <property type="entry name" value="SutA_RBD"/>
</dbReference>
<evidence type="ECO:0000256" key="1">
    <source>
        <dbReference type="SAM" id="MobiDB-lite"/>
    </source>
</evidence>
<dbReference type="Proteomes" id="UP001549366">
    <property type="component" value="Unassembled WGS sequence"/>
</dbReference>
<dbReference type="EMBL" id="JBEWTB010000002">
    <property type="protein sequence ID" value="MET4756994.1"/>
    <property type="molecule type" value="Genomic_DNA"/>
</dbReference>
<comment type="caution">
    <text evidence="3">The sequence shown here is derived from an EMBL/GenBank/DDBJ whole genome shotgun (WGS) entry which is preliminary data.</text>
</comment>
<organism evidence="3 4">
    <name type="scientific">Endozoicomonas lisbonensis</name>
    <dbReference type="NCBI Taxonomy" id="3120522"/>
    <lineage>
        <taxon>Bacteria</taxon>
        <taxon>Pseudomonadati</taxon>
        <taxon>Pseudomonadota</taxon>
        <taxon>Gammaproteobacteria</taxon>
        <taxon>Oceanospirillales</taxon>
        <taxon>Endozoicomonadaceae</taxon>
        <taxon>Endozoicomonas</taxon>
    </lineage>
</organism>
<evidence type="ECO:0000313" key="3">
    <source>
        <dbReference type="EMBL" id="MET4756994.1"/>
    </source>
</evidence>
<reference evidence="3 4" key="1">
    <citation type="submission" date="2024-06" db="EMBL/GenBank/DDBJ databases">
        <title>Genomic Encyclopedia of Type Strains, Phase V (KMG-V): Genome sequencing to study the core and pangenomes of soil and plant-associated prokaryotes.</title>
        <authorList>
            <person name="Whitman W."/>
        </authorList>
    </citation>
    <scope>NUCLEOTIDE SEQUENCE [LARGE SCALE GENOMIC DNA]</scope>
    <source>
        <strain evidence="3 4">NE40</strain>
    </source>
</reference>
<evidence type="ECO:0000259" key="2">
    <source>
        <dbReference type="Pfam" id="PF20661"/>
    </source>
</evidence>
<dbReference type="RefSeq" id="WP_354016353.1">
    <property type="nucleotide sequence ID" value="NZ_JBEWTB010000002.1"/>
</dbReference>
<gene>
    <name evidence="3" type="ORF">V5J35_002186</name>
</gene>
<keyword evidence="4" id="KW-1185">Reference proteome</keyword>
<feature type="region of interest" description="Disordered" evidence="1">
    <location>
        <begin position="48"/>
        <end position="89"/>
    </location>
</feature>
<accession>A0ABV2SHZ3</accession>
<protein>
    <recommendedName>
        <fullName evidence="2">Transcriptional regulator SutA RNAP-binding domain-containing protein</fullName>
    </recommendedName>
</protein>
<dbReference type="Pfam" id="PF20661">
    <property type="entry name" value="SutA-RBD"/>
    <property type="match status" value="1"/>
</dbReference>
<sequence length="89" mass="9908">MNTDFIHAAGRNPQMRQQARAEIDQLTEAFLNQGGQIEEIPAGVCKDNMDKQNRASTGTARLNRKQKEALKKKRERKAVGAATPTESNQ</sequence>
<feature type="domain" description="Transcriptional regulator SutA RNAP-binding" evidence="2">
    <location>
        <begin position="16"/>
        <end position="44"/>
    </location>
</feature>
<proteinExistence type="predicted"/>
<name>A0ABV2SHZ3_9GAMM</name>
<evidence type="ECO:0000313" key="4">
    <source>
        <dbReference type="Proteomes" id="UP001549366"/>
    </source>
</evidence>